<feature type="domain" description="RagB/SusD" evidence="7">
    <location>
        <begin position="342"/>
        <end position="456"/>
    </location>
</feature>
<dbReference type="AlphaFoldDB" id="A0A023BYF2"/>
<evidence type="ECO:0000259" key="8">
    <source>
        <dbReference type="Pfam" id="PF14322"/>
    </source>
</evidence>
<protein>
    <recommendedName>
        <fullName evidence="11">Carbohydrate-binding protein SusD</fullName>
    </recommendedName>
</protein>
<keyword evidence="3 6" id="KW-0732">Signal</keyword>
<dbReference type="OrthoDB" id="5694214at2"/>
<keyword evidence="10" id="KW-1185">Reference proteome</keyword>
<dbReference type="Gene3D" id="1.25.40.390">
    <property type="match status" value="1"/>
</dbReference>
<dbReference type="Proteomes" id="UP000023541">
    <property type="component" value="Unassembled WGS sequence"/>
</dbReference>
<dbReference type="Pfam" id="PF14322">
    <property type="entry name" value="SusD-like_3"/>
    <property type="match status" value="1"/>
</dbReference>
<feature type="chain" id="PRO_5001512459" description="Carbohydrate-binding protein SusD" evidence="6">
    <location>
        <begin position="24"/>
        <end position="456"/>
    </location>
</feature>
<name>A0A023BYF2_9FLAO</name>
<dbReference type="RefSeq" id="WP_034240280.1">
    <property type="nucleotide sequence ID" value="NZ_AQRA01000002.1"/>
</dbReference>
<dbReference type="PROSITE" id="PS51257">
    <property type="entry name" value="PROKAR_LIPOPROTEIN"/>
    <property type="match status" value="1"/>
</dbReference>
<dbReference type="STRING" id="1317122.ATO12_10330"/>
<dbReference type="Gene3D" id="2.20.20.130">
    <property type="match status" value="1"/>
</dbReference>
<comment type="subcellular location">
    <subcellularLocation>
        <location evidence="1">Cell outer membrane</location>
    </subcellularLocation>
</comment>
<reference evidence="9 10" key="1">
    <citation type="submission" date="2014-04" db="EMBL/GenBank/DDBJ databases">
        <title>Aquimarina sp. 22II-S11-z7 Genome Sequencing.</title>
        <authorList>
            <person name="Lai Q."/>
        </authorList>
    </citation>
    <scope>NUCLEOTIDE SEQUENCE [LARGE SCALE GENOMIC DNA]</scope>
    <source>
        <strain evidence="9 10">22II-S11-z7</strain>
    </source>
</reference>
<evidence type="ECO:0000256" key="5">
    <source>
        <dbReference type="ARBA" id="ARBA00023237"/>
    </source>
</evidence>
<proteinExistence type="inferred from homology"/>
<dbReference type="SUPFAM" id="SSF48452">
    <property type="entry name" value="TPR-like"/>
    <property type="match status" value="1"/>
</dbReference>
<dbReference type="EMBL" id="AQRA01000002">
    <property type="protein sequence ID" value="EZH75112.1"/>
    <property type="molecule type" value="Genomic_DNA"/>
</dbReference>
<evidence type="ECO:0000259" key="7">
    <source>
        <dbReference type="Pfam" id="PF07980"/>
    </source>
</evidence>
<sequence>MTKKIIYLVYSALFIALISSCSNDDLEPTLLQNQNLEGNIRTVEDLSNLLNGTYSWMTQSTYYGRDIIVYGEARSDNAYSTGKSGRFISISDMNMLESDGYALNTWSVIYTAISTANIAINVEGVEGDQDQINHIKGQAYVIRALGHFDLLRLYGQQHVDNGGLGALGVPYIDKFKDDNDLLPGRKTVGEVKNLILADLDKASSLLSEALNGTSSYITSYAAKAVKARVALYFEEYETARDAAKAVIDSGQFSILDSASYVDSWSKDNEPNSIFELAFDKDDNRGINGLANIYRFGYGDIVAYDDFTSIFDAGDIRGTASMIDTDGDKLRNIGKYPSQSFDDNVSLIRYEEIILIYAEALLETGAIGDALTWLNMIPDNRGANLYAEATKENILLERRKELCFEGFRFDDLARTRQDIPKLNVVSAGPVYGSYNYAFPIPLAELNANSNMVPNKGY</sequence>
<evidence type="ECO:0000313" key="10">
    <source>
        <dbReference type="Proteomes" id="UP000023541"/>
    </source>
</evidence>
<feature type="signal peptide" evidence="6">
    <location>
        <begin position="1"/>
        <end position="23"/>
    </location>
</feature>
<evidence type="ECO:0000256" key="6">
    <source>
        <dbReference type="SAM" id="SignalP"/>
    </source>
</evidence>
<keyword evidence="4" id="KW-0472">Membrane</keyword>
<dbReference type="InterPro" id="IPR033985">
    <property type="entry name" value="SusD-like_N"/>
</dbReference>
<dbReference type="Pfam" id="PF07980">
    <property type="entry name" value="SusD_RagB"/>
    <property type="match status" value="1"/>
</dbReference>
<organism evidence="9 10">
    <name type="scientific">Aquimarina atlantica</name>
    <dbReference type="NCBI Taxonomy" id="1317122"/>
    <lineage>
        <taxon>Bacteria</taxon>
        <taxon>Pseudomonadati</taxon>
        <taxon>Bacteroidota</taxon>
        <taxon>Flavobacteriia</taxon>
        <taxon>Flavobacteriales</taxon>
        <taxon>Flavobacteriaceae</taxon>
        <taxon>Aquimarina</taxon>
    </lineage>
</organism>
<gene>
    <name evidence="9" type="ORF">ATO12_10330</name>
</gene>
<evidence type="ECO:0000256" key="3">
    <source>
        <dbReference type="ARBA" id="ARBA00022729"/>
    </source>
</evidence>
<dbReference type="InterPro" id="IPR012944">
    <property type="entry name" value="SusD_RagB_dom"/>
</dbReference>
<feature type="domain" description="SusD-like N-terminal" evidence="8">
    <location>
        <begin position="46"/>
        <end position="231"/>
    </location>
</feature>
<keyword evidence="5" id="KW-0998">Cell outer membrane</keyword>
<dbReference type="CDD" id="cd08977">
    <property type="entry name" value="SusD"/>
    <property type="match status" value="1"/>
</dbReference>
<dbReference type="GO" id="GO:0009279">
    <property type="term" value="C:cell outer membrane"/>
    <property type="evidence" value="ECO:0007669"/>
    <property type="project" value="UniProtKB-SubCell"/>
</dbReference>
<comment type="similarity">
    <text evidence="2">Belongs to the SusD family.</text>
</comment>
<evidence type="ECO:0000256" key="1">
    <source>
        <dbReference type="ARBA" id="ARBA00004442"/>
    </source>
</evidence>
<dbReference type="InterPro" id="IPR011990">
    <property type="entry name" value="TPR-like_helical_dom_sf"/>
</dbReference>
<evidence type="ECO:0000256" key="2">
    <source>
        <dbReference type="ARBA" id="ARBA00006275"/>
    </source>
</evidence>
<accession>A0A023BYF2</accession>
<evidence type="ECO:0000313" key="9">
    <source>
        <dbReference type="EMBL" id="EZH75112.1"/>
    </source>
</evidence>
<evidence type="ECO:0000256" key="4">
    <source>
        <dbReference type="ARBA" id="ARBA00023136"/>
    </source>
</evidence>
<evidence type="ECO:0008006" key="11">
    <source>
        <dbReference type="Google" id="ProtNLM"/>
    </source>
</evidence>
<dbReference type="eggNOG" id="COG0702">
    <property type="taxonomic scope" value="Bacteria"/>
</dbReference>
<comment type="caution">
    <text evidence="9">The sequence shown here is derived from an EMBL/GenBank/DDBJ whole genome shotgun (WGS) entry which is preliminary data.</text>
</comment>
<dbReference type="Gene3D" id="1.25.40.900">
    <property type="match status" value="1"/>
</dbReference>